<feature type="transmembrane region" description="Helical" evidence="1">
    <location>
        <begin position="178"/>
        <end position="197"/>
    </location>
</feature>
<organism evidence="2 3">
    <name type="scientific">Polyplax serrata</name>
    <name type="common">Common mouse louse</name>
    <dbReference type="NCBI Taxonomy" id="468196"/>
    <lineage>
        <taxon>Eukaryota</taxon>
        <taxon>Metazoa</taxon>
        <taxon>Ecdysozoa</taxon>
        <taxon>Arthropoda</taxon>
        <taxon>Hexapoda</taxon>
        <taxon>Insecta</taxon>
        <taxon>Pterygota</taxon>
        <taxon>Neoptera</taxon>
        <taxon>Paraneoptera</taxon>
        <taxon>Psocodea</taxon>
        <taxon>Troctomorpha</taxon>
        <taxon>Phthiraptera</taxon>
        <taxon>Anoplura</taxon>
        <taxon>Polyplacidae</taxon>
        <taxon>Polyplax</taxon>
    </lineage>
</organism>
<evidence type="ECO:0000313" key="2">
    <source>
        <dbReference type="EMBL" id="KAK6618041.1"/>
    </source>
</evidence>
<gene>
    <name evidence="2" type="ORF">RUM44_002483</name>
</gene>
<accession>A0ABR1AEX3</accession>
<name>A0ABR1AEX3_POLSC</name>
<keyword evidence="1" id="KW-0812">Transmembrane</keyword>
<evidence type="ECO:0000256" key="1">
    <source>
        <dbReference type="SAM" id="Phobius"/>
    </source>
</evidence>
<reference evidence="2 3" key="1">
    <citation type="submission" date="2023-09" db="EMBL/GenBank/DDBJ databases">
        <title>Genomes of two closely related lineages of the louse Polyplax serrata with different host specificities.</title>
        <authorList>
            <person name="Martinu J."/>
            <person name="Tarabai H."/>
            <person name="Stefka J."/>
            <person name="Hypsa V."/>
        </authorList>
    </citation>
    <scope>NUCLEOTIDE SEQUENCE [LARGE SCALE GENOMIC DNA]</scope>
    <source>
        <strain evidence="2">98ZLc_SE</strain>
    </source>
</reference>
<feature type="transmembrane region" description="Helical" evidence="1">
    <location>
        <begin position="6"/>
        <end position="28"/>
    </location>
</feature>
<feature type="transmembrane region" description="Helical" evidence="1">
    <location>
        <begin position="40"/>
        <end position="68"/>
    </location>
</feature>
<keyword evidence="1" id="KW-0472">Membrane</keyword>
<sequence>MYGTDLTIVGVILVIVCQIHVVTFQRFFRHHIMPDKDWGIVVSLYPTIVLTVVTFLLAVLTLIITLAGTGKIKWQCAARLHAKTPLLVLLISAFVMIIVWRYHQSTLYLIYGLLKAIQGACTIYFDNLGHNQTSCITITFTDSDARKLCNATKIEEVCNEFVGKVRGWIFIFGLGDNFVGVGMAIYCVCLAVNYTIIRLESQVEFKFSGRPRY</sequence>
<protein>
    <submittedName>
        <fullName evidence="2">Uncharacterized protein</fullName>
    </submittedName>
</protein>
<evidence type="ECO:0000313" key="3">
    <source>
        <dbReference type="Proteomes" id="UP001359485"/>
    </source>
</evidence>
<proteinExistence type="predicted"/>
<feature type="transmembrane region" description="Helical" evidence="1">
    <location>
        <begin position="80"/>
        <end position="100"/>
    </location>
</feature>
<keyword evidence="3" id="KW-1185">Reference proteome</keyword>
<keyword evidence="1" id="KW-1133">Transmembrane helix</keyword>
<comment type="caution">
    <text evidence="2">The sequence shown here is derived from an EMBL/GenBank/DDBJ whole genome shotgun (WGS) entry which is preliminary data.</text>
</comment>
<dbReference type="Proteomes" id="UP001359485">
    <property type="component" value="Unassembled WGS sequence"/>
</dbReference>
<dbReference type="EMBL" id="JAWJWF010000050">
    <property type="protein sequence ID" value="KAK6618041.1"/>
    <property type="molecule type" value="Genomic_DNA"/>
</dbReference>